<evidence type="ECO:0000256" key="12">
    <source>
        <dbReference type="ARBA" id="ARBA00022989"/>
    </source>
</evidence>
<evidence type="ECO:0000256" key="9">
    <source>
        <dbReference type="ARBA" id="ARBA00022636"/>
    </source>
</evidence>
<dbReference type="PANTHER" id="PTHR39083">
    <property type="entry name" value="CYCLIC DI-GMP-BINDING PROTEIN"/>
    <property type="match status" value="1"/>
</dbReference>
<keyword evidence="11 15" id="KW-0135">Cellulose biosynthesis</keyword>
<keyword evidence="8 15" id="KW-0997">Cell inner membrane</keyword>
<dbReference type="InterPro" id="IPR018513">
    <property type="entry name" value="Cell_synthase_bac"/>
</dbReference>
<dbReference type="EMBL" id="JAQSIO010000006">
    <property type="protein sequence ID" value="MDD0816195.1"/>
    <property type="molecule type" value="Genomic_DNA"/>
</dbReference>
<evidence type="ECO:0000256" key="3">
    <source>
        <dbReference type="ARBA" id="ARBA00005186"/>
    </source>
</evidence>
<keyword evidence="15" id="KW-0732">Signal</keyword>
<name>A0ABT5MLU2_9BURK</name>
<evidence type="ECO:0000313" key="16">
    <source>
        <dbReference type="EMBL" id="MDD0816195.1"/>
    </source>
</evidence>
<dbReference type="Proteomes" id="UP001528672">
    <property type="component" value="Unassembled WGS sequence"/>
</dbReference>
<accession>A0ABT5MLU2</accession>
<dbReference type="PANTHER" id="PTHR39083:SF1">
    <property type="entry name" value="CYCLIC DI-GMP-BINDING PROTEIN"/>
    <property type="match status" value="1"/>
</dbReference>
<evidence type="ECO:0000256" key="6">
    <source>
        <dbReference type="ARBA" id="ARBA00021844"/>
    </source>
</evidence>
<evidence type="ECO:0000256" key="13">
    <source>
        <dbReference type="ARBA" id="ARBA00023136"/>
    </source>
</evidence>
<protein>
    <recommendedName>
        <fullName evidence="6 15">Cyclic di-GMP-binding protein</fullName>
    </recommendedName>
    <alternativeName>
        <fullName evidence="14 15">Cellulose synthase regulatory subunit</fullName>
    </alternativeName>
</protein>
<dbReference type="Gene3D" id="2.60.120.260">
    <property type="entry name" value="Galactose-binding domain-like"/>
    <property type="match status" value="2"/>
</dbReference>
<evidence type="ECO:0000256" key="4">
    <source>
        <dbReference type="ARBA" id="ARBA00010714"/>
    </source>
</evidence>
<keyword evidence="7 15" id="KW-1003">Cell membrane</keyword>
<feature type="transmembrane region" description="Helical" evidence="15">
    <location>
        <begin position="750"/>
        <end position="771"/>
    </location>
</feature>
<dbReference type="InterPro" id="IPR003920">
    <property type="entry name" value="Cell_synth_B"/>
</dbReference>
<dbReference type="PRINTS" id="PR01440">
    <property type="entry name" value="CELLSNTHASEB"/>
</dbReference>
<organism evidence="16 17">
    <name type="scientific">Curvibacter microcysteis</name>
    <dbReference type="NCBI Taxonomy" id="3026419"/>
    <lineage>
        <taxon>Bacteria</taxon>
        <taxon>Pseudomonadati</taxon>
        <taxon>Pseudomonadota</taxon>
        <taxon>Betaproteobacteria</taxon>
        <taxon>Burkholderiales</taxon>
        <taxon>Comamonadaceae</taxon>
        <taxon>Curvibacter</taxon>
    </lineage>
</organism>
<feature type="signal peptide" evidence="15">
    <location>
        <begin position="1"/>
        <end position="39"/>
    </location>
</feature>
<evidence type="ECO:0000256" key="11">
    <source>
        <dbReference type="ARBA" id="ARBA00022916"/>
    </source>
</evidence>
<reference evidence="16 17" key="1">
    <citation type="submission" date="2023-02" db="EMBL/GenBank/DDBJ databases">
        <title>Bacterial whole genome sequence for Curvibacter sp. HBC28.</title>
        <authorList>
            <person name="Le V."/>
            <person name="Ko S.-R."/>
            <person name="Ahn C.-Y."/>
            <person name="Oh H.-M."/>
        </authorList>
    </citation>
    <scope>NUCLEOTIDE SEQUENCE [LARGE SCALE GENOMIC DNA]</scope>
    <source>
        <strain evidence="16 17">HBC28</strain>
    </source>
</reference>
<evidence type="ECO:0000256" key="2">
    <source>
        <dbReference type="ARBA" id="ARBA00004377"/>
    </source>
</evidence>
<comment type="caution">
    <text evidence="16">The sequence shown here is derived from an EMBL/GenBank/DDBJ whole genome shotgun (WGS) entry which is preliminary data.</text>
</comment>
<dbReference type="Pfam" id="PF03170">
    <property type="entry name" value="BcsB"/>
    <property type="match status" value="1"/>
</dbReference>
<comment type="function">
    <text evidence="1 15">Binds the cellulose synthase activator, bis-(3'-5') cyclic diguanylic acid (c-di-GMP).</text>
</comment>
<keyword evidence="12 15" id="KW-1133">Transmembrane helix</keyword>
<dbReference type="NCBIfam" id="NF008323">
    <property type="entry name" value="PRK11114.1-1"/>
    <property type="match status" value="1"/>
</dbReference>
<evidence type="ECO:0000256" key="7">
    <source>
        <dbReference type="ARBA" id="ARBA00022475"/>
    </source>
</evidence>
<comment type="pathway">
    <text evidence="3 15">Glycan metabolism; bacterial cellulose biosynthesis.</text>
</comment>
<keyword evidence="17" id="KW-1185">Reference proteome</keyword>
<evidence type="ECO:0000256" key="1">
    <source>
        <dbReference type="ARBA" id="ARBA00002057"/>
    </source>
</evidence>
<comment type="similarity">
    <text evidence="4 15">Belongs to the AcsB/BcsB family.</text>
</comment>
<keyword evidence="9 15" id="KW-0973">c-di-GMP</keyword>
<evidence type="ECO:0000256" key="14">
    <source>
        <dbReference type="ARBA" id="ARBA00033444"/>
    </source>
</evidence>
<feature type="chain" id="PRO_5044987501" description="Cyclic di-GMP-binding protein" evidence="15">
    <location>
        <begin position="40"/>
        <end position="783"/>
    </location>
</feature>
<comment type="subunit">
    <text evidence="5 15">Tightly associated with the cellulose synthase catalytic subunit.</text>
</comment>
<proteinExistence type="inferred from homology"/>
<evidence type="ECO:0000256" key="15">
    <source>
        <dbReference type="RuleBase" id="RU365021"/>
    </source>
</evidence>
<evidence type="ECO:0000256" key="8">
    <source>
        <dbReference type="ARBA" id="ARBA00022519"/>
    </source>
</evidence>
<gene>
    <name evidence="16" type="primary">bcsB</name>
    <name evidence="16" type="ORF">PSQ39_16265</name>
</gene>
<dbReference type="RefSeq" id="WP_273927886.1">
    <property type="nucleotide sequence ID" value="NZ_JAQSIO010000006.1"/>
</dbReference>
<keyword evidence="13 15" id="KW-0472">Membrane</keyword>
<keyword evidence="10 15" id="KW-0812">Transmembrane</keyword>
<dbReference type="NCBIfam" id="NF008330">
    <property type="entry name" value="PRK11114.2-4"/>
    <property type="match status" value="1"/>
</dbReference>
<evidence type="ECO:0000256" key="10">
    <source>
        <dbReference type="ARBA" id="ARBA00022692"/>
    </source>
</evidence>
<evidence type="ECO:0000313" key="17">
    <source>
        <dbReference type="Proteomes" id="UP001528672"/>
    </source>
</evidence>
<evidence type="ECO:0000256" key="5">
    <source>
        <dbReference type="ARBA" id="ARBA00011437"/>
    </source>
</evidence>
<comment type="subcellular location">
    <subcellularLocation>
        <location evidence="2">Cell inner membrane</location>
        <topology evidence="2">Single-pass membrane protein</topology>
    </subcellularLocation>
</comment>
<sequence>MTQHHTALSQRPAHRVPLQPVILAIALMLAAPGLQTAQAATKAKASSSRIITETAAEAAGETPSQRNNSARTVSFSLKQLGALFPLQLRGIRGNSGVTFSIRADQVVTGAKLKINYAYSPALIPQLSHINVMVNEQVAATIPVPTEQAGQNLQREILIPPRLITEFNRLNLELIGHYTRDCEDPAHSSLWANVGNDSTLELTLTPVAQANDLALLPQPFFDRRDALPLNLPMVFAGAPNSASLEAAGALSSWFGALAGYRGARFPALVDQIPAQGNAIVLALGNQVPGGLNVAALQGPTVAMVPNPNDPNAKLLLVMGRDAKELKIAANAVAVGSPALSGPVATITNLSEIKPRKPYDAPNWLASDRPVKFGELALEDNLNVAGYSPDLIRVNFHLPPDLFGWRSKGIPVDLKYRYTPRPNTDKSTLNINANQQFLRSLPLLAINHEAPSAVDRLVNAVVPAGELIPAREQFHIPLFKLPAQTQLQFHYFHDMIKQGACKDVVLDNVRGTVEPDSTVDISGFSHFLAMPDLAAFSNTGFPFTRMADLSETAVVLPEKPSLNDYSSYLSLLGVFGRSTGYPATAVSVIGPKQVEALAGKDVVLIGSGNNQPLLTQWADASPVGIQAGSRRFKLSDFAYRVFSWWDPSQRDGAKPGRNQVAFTADSTDGVIAGFESPVTPGRSVVQLSSNNPEGMTQIIEALLDPDLVKEVQGSTSVVRGKQVDSLVAEQTYWVGRLDPLTWVQWYLSRSPLLLLALGIVAALLIGVLLYLSLRARAKARLKNKD</sequence>